<protein>
    <submittedName>
        <fullName evidence="1">Uncharacterized protein</fullName>
    </submittedName>
</protein>
<name>A0ABU4UPF5_9PSEU</name>
<dbReference type="Proteomes" id="UP001285352">
    <property type="component" value="Unassembled WGS sequence"/>
</dbReference>
<sequence>MCGRRPRRSTQDQAIADRRAWPKLTVETRAFSTWTQETIDVYAEADGHAEVHAEQWFVIDAST</sequence>
<dbReference type="RefSeq" id="WP_319972956.1">
    <property type="nucleotide sequence ID" value="NZ_JAXAVU010000001.1"/>
</dbReference>
<gene>
    <name evidence="1" type="ORF">SK854_00635</name>
</gene>
<evidence type="ECO:0000313" key="1">
    <source>
        <dbReference type="EMBL" id="MDX8140600.1"/>
    </source>
</evidence>
<reference evidence="1 2" key="1">
    <citation type="submission" date="2023-11" db="EMBL/GenBank/DDBJ databases">
        <title>Lentzea sokolovensis, sp. nov., Lentzea kristufkii, sp. nov., and Lentzea miocenensis, sp. nov., rare actinobacteria from Sokolov Coal Basin, Miocene lacustrine sediment, Czech Republic.</title>
        <authorList>
            <person name="Lara A."/>
            <person name="Kotroba L."/>
            <person name="Nouioui I."/>
            <person name="Neumann-Schaal M."/>
            <person name="Mast Y."/>
            <person name="Chronakova A."/>
        </authorList>
    </citation>
    <scope>NUCLEOTIDE SEQUENCE [LARGE SCALE GENOMIC DNA]</scope>
    <source>
        <strain evidence="1 2">BCCO 10_0061</strain>
    </source>
</reference>
<proteinExistence type="predicted"/>
<keyword evidence="2" id="KW-1185">Reference proteome</keyword>
<evidence type="ECO:0000313" key="2">
    <source>
        <dbReference type="Proteomes" id="UP001285352"/>
    </source>
</evidence>
<dbReference type="EMBL" id="JAXAVU010000001">
    <property type="protein sequence ID" value="MDX8140600.1"/>
    <property type="molecule type" value="Genomic_DNA"/>
</dbReference>
<organism evidence="1 2">
    <name type="scientific">Lentzea sokolovensis</name>
    <dbReference type="NCBI Taxonomy" id="3095429"/>
    <lineage>
        <taxon>Bacteria</taxon>
        <taxon>Bacillati</taxon>
        <taxon>Actinomycetota</taxon>
        <taxon>Actinomycetes</taxon>
        <taxon>Pseudonocardiales</taxon>
        <taxon>Pseudonocardiaceae</taxon>
        <taxon>Lentzea</taxon>
    </lineage>
</organism>
<accession>A0ABU4UPF5</accession>
<comment type="caution">
    <text evidence="1">The sequence shown here is derived from an EMBL/GenBank/DDBJ whole genome shotgun (WGS) entry which is preliminary data.</text>
</comment>